<keyword evidence="3" id="KW-1185">Reference proteome</keyword>
<evidence type="ECO:0000256" key="1">
    <source>
        <dbReference type="SAM" id="Phobius"/>
    </source>
</evidence>
<evidence type="ECO:0000313" key="3">
    <source>
        <dbReference type="Proteomes" id="UP001199355"/>
    </source>
</evidence>
<dbReference type="EMBL" id="JAJEQF010000056">
    <property type="protein sequence ID" value="MCC2169020.1"/>
    <property type="molecule type" value="Genomic_DNA"/>
</dbReference>
<dbReference type="RefSeq" id="WP_308729061.1">
    <property type="nucleotide sequence ID" value="NZ_JAJEQF010000056.1"/>
</dbReference>
<proteinExistence type="predicted"/>
<feature type="transmembrane region" description="Helical" evidence="1">
    <location>
        <begin position="113"/>
        <end position="131"/>
    </location>
</feature>
<dbReference type="AlphaFoldDB" id="A0AAE3DM67"/>
<comment type="caution">
    <text evidence="2">The sequence shown here is derived from an EMBL/GenBank/DDBJ whole genome shotgun (WGS) entry which is preliminary data.</text>
</comment>
<protein>
    <submittedName>
        <fullName evidence="2">Uncharacterized protein</fullName>
    </submittedName>
</protein>
<evidence type="ECO:0000313" key="2">
    <source>
        <dbReference type="EMBL" id="MCC2169020.1"/>
    </source>
</evidence>
<organism evidence="2 3">
    <name type="scientific">Gallintestinimicrobium propionicum</name>
    <dbReference type="NCBI Taxonomy" id="2981770"/>
    <lineage>
        <taxon>Bacteria</taxon>
        <taxon>Bacillati</taxon>
        <taxon>Bacillota</taxon>
        <taxon>Clostridia</taxon>
        <taxon>Lachnospirales</taxon>
        <taxon>Lachnospiraceae</taxon>
        <taxon>Gallintestinimicrobium</taxon>
    </lineage>
</organism>
<gene>
    <name evidence="2" type="ORF">LKD45_15240</name>
</gene>
<reference evidence="2 3" key="1">
    <citation type="submission" date="2021-10" db="EMBL/GenBank/DDBJ databases">
        <title>Anaerobic single-cell dispensing facilitates the cultivation of human gut bacteria.</title>
        <authorList>
            <person name="Afrizal A."/>
        </authorList>
    </citation>
    <scope>NUCLEOTIDE SEQUENCE [LARGE SCALE GENOMIC DNA]</scope>
    <source>
        <strain evidence="2 3">CLA-AA-H244</strain>
    </source>
</reference>
<keyword evidence="1" id="KW-0472">Membrane</keyword>
<name>A0AAE3DM67_9FIRM</name>
<sequence>MKNRKKQDTATAQSAIYVGFVDTPGLFASIIRRVIGQNYVHVVLGFDPELKEAYSIGRRNPAVPLFAGFERENREKILKKYPTARYQVCRVACTKVQREALQQEAKTEWERRFTHHYMVIGLLFLLAGIAFDQKNHDTCSSWLARVTQKVGLQEWQKPFPLVTPRDVYEQLGKDSCVGTLVFEGTLAELVEGSAAVVASEAGCAVGTAAASEFAGTGRDWRPRPAMN</sequence>
<dbReference type="Gene3D" id="3.90.1720.10">
    <property type="entry name" value="endopeptidase domain like (from Nostoc punctiforme)"/>
    <property type="match status" value="1"/>
</dbReference>
<accession>A0AAE3DM67</accession>
<keyword evidence="1" id="KW-1133">Transmembrane helix</keyword>
<keyword evidence="1" id="KW-0812">Transmembrane</keyword>
<dbReference type="Proteomes" id="UP001199355">
    <property type="component" value="Unassembled WGS sequence"/>
</dbReference>